<accession>A0A8X6TUE1</accession>
<protein>
    <submittedName>
        <fullName evidence="1">Uncharacterized protein</fullName>
    </submittedName>
</protein>
<evidence type="ECO:0000313" key="2">
    <source>
        <dbReference type="Proteomes" id="UP000887013"/>
    </source>
</evidence>
<reference evidence="1" key="1">
    <citation type="submission" date="2020-08" db="EMBL/GenBank/DDBJ databases">
        <title>Multicomponent nature underlies the extraordinary mechanical properties of spider dragline silk.</title>
        <authorList>
            <person name="Kono N."/>
            <person name="Nakamura H."/>
            <person name="Mori M."/>
            <person name="Yoshida Y."/>
            <person name="Ohtoshi R."/>
            <person name="Malay A.D."/>
            <person name="Moran D.A.P."/>
            <person name="Tomita M."/>
            <person name="Numata K."/>
            <person name="Arakawa K."/>
        </authorList>
    </citation>
    <scope>NUCLEOTIDE SEQUENCE</scope>
</reference>
<sequence length="155" mass="17769">MRYQQEINLAYPTSSILFAVQNTQGDFIFDEWKVHQHQDDASPIHNPAPNHETIAPRNPRIESLPPNVISSDSELSRLKLQNKTVLFFLTKARKRLNGLKADIFLVRVVVDDSNVLLLFINTVGHPTKQLTFDKPHYKARDRWILQSNGILTSTP</sequence>
<gene>
    <name evidence="1" type="ORF">NPIL_33951</name>
</gene>
<keyword evidence="2" id="KW-1185">Reference proteome</keyword>
<evidence type="ECO:0000313" key="1">
    <source>
        <dbReference type="EMBL" id="GFT47897.1"/>
    </source>
</evidence>
<name>A0A8X6TUE1_NEPPI</name>
<dbReference type="AlphaFoldDB" id="A0A8X6TUE1"/>
<comment type="caution">
    <text evidence="1">The sequence shown here is derived from an EMBL/GenBank/DDBJ whole genome shotgun (WGS) entry which is preliminary data.</text>
</comment>
<proteinExistence type="predicted"/>
<dbReference type="EMBL" id="BMAW01064943">
    <property type="protein sequence ID" value="GFT47897.1"/>
    <property type="molecule type" value="Genomic_DNA"/>
</dbReference>
<organism evidence="1 2">
    <name type="scientific">Nephila pilipes</name>
    <name type="common">Giant wood spider</name>
    <name type="synonym">Nephila maculata</name>
    <dbReference type="NCBI Taxonomy" id="299642"/>
    <lineage>
        <taxon>Eukaryota</taxon>
        <taxon>Metazoa</taxon>
        <taxon>Ecdysozoa</taxon>
        <taxon>Arthropoda</taxon>
        <taxon>Chelicerata</taxon>
        <taxon>Arachnida</taxon>
        <taxon>Araneae</taxon>
        <taxon>Araneomorphae</taxon>
        <taxon>Entelegynae</taxon>
        <taxon>Araneoidea</taxon>
        <taxon>Nephilidae</taxon>
        <taxon>Nephila</taxon>
    </lineage>
</organism>
<dbReference type="Proteomes" id="UP000887013">
    <property type="component" value="Unassembled WGS sequence"/>
</dbReference>